<evidence type="ECO:0000313" key="1">
    <source>
        <dbReference type="EMBL" id="CAK9064647.1"/>
    </source>
</evidence>
<dbReference type="InterPro" id="IPR028082">
    <property type="entry name" value="Peripla_BP_I"/>
</dbReference>
<dbReference type="InterPro" id="IPR051010">
    <property type="entry name" value="BCAA_transport"/>
</dbReference>
<protein>
    <submittedName>
        <fullName evidence="1">Leu/Ile/Val-binding protein homolog 7</fullName>
    </submittedName>
</protein>
<dbReference type="SUPFAM" id="SSF53822">
    <property type="entry name" value="Periplasmic binding protein-like I"/>
    <property type="match status" value="2"/>
</dbReference>
<reference evidence="1 2" key="1">
    <citation type="submission" date="2024-02" db="EMBL/GenBank/DDBJ databases">
        <authorList>
            <person name="Chen Y."/>
            <person name="Shah S."/>
            <person name="Dougan E. K."/>
            <person name="Thang M."/>
            <person name="Chan C."/>
        </authorList>
    </citation>
    <scope>NUCLEOTIDE SEQUENCE [LARGE SCALE GENOMIC DNA]</scope>
</reference>
<organism evidence="1 2">
    <name type="scientific">Durusdinium trenchii</name>
    <dbReference type="NCBI Taxonomy" id="1381693"/>
    <lineage>
        <taxon>Eukaryota</taxon>
        <taxon>Sar</taxon>
        <taxon>Alveolata</taxon>
        <taxon>Dinophyceae</taxon>
        <taxon>Suessiales</taxon>
        <taxon>Symbiodiniaceae</taxon>
        <taxon>Durusdinium</taxon>
    </lineage>
</organism>
<proteinExistence type="predicted"/>
<dbReference type="EMBL" id="CAXAMM010029411">
    <property type="protein sequence ID" value="CAK9064647.1"/>
    <property type="molecule type" value="Genomic_DNA"/>
</dbReference>
<keyword evidence="2" id="KW-1185">Reference proteome</keyword>
<feature type="non-terminal residue" evidence="1">
    <location>
        <position position="1"/>
    </location>
</feature>
<dbReference type="PANTHER" id="PTHR30483">
    <property type="entry name" value="LEUCINE-SPECIFIC-BINDING PROTEIN"/>
    <property type="match status" value="1"/>
</dbReference>
<gene>
    <name evidence="1" type="ORF">SCF082_LOCUS33243</name>
</gene>
<dbReference type="Gene3D" id="3.40.50.2300">
    <property type="match status" value="4"/>
</dbReference>
<dbReference type="Proteomes" id="UP001642464">
    <property type="component" value="Unassembled WGS sequence"/>
</dbReference>
<dbReference type="PANTHER" id="PTHR30483:SF6">
    <property type="entry name" value="PERIPLASMIC BINDING PROTEIN OF ABC TRANSPORTER FOR NATURAL AMINO ACIDS"/>
    <property type="match status" value="1"/>
</dbReference>
<evidence type="ECO:0000313" key="2">
    <source>
        <dbReference type="Proteomes" id="UP001642464"/>
    </source>
</evidence>
<name>A0ABP0NLJ3_9DINO</name>
<sequence>AAGLGHTPPILLAAGVGYDQPEFANMGDAALGSMSLSYTVPEMREEFAPGLKEFKDLYQERYGEQPVTHGLQTFATATAFFQMIDAAGTTDLDKIRETMKSTVIERGQLPNYWGVKFDDRNVNLYADPLIIGQWVPGDDGKPVYKVVYPEELAVEEPAAGLGHTPPILLAAGVGYDQPEFANMGDAALGSMSLSYTVPEMREEFAPGLKEFKDLYQERYGEQPVTHGLQTFATATAFFQMIDAAGTTDLDKIRETMKSTVIERGQLPNYWGVKFDDRNVNLYADPLIIGQWVPGDDGKPVYKVVYPEELAVEEPVIPFFK</sequence>
<comment type="caution">
    <text evidence="1">The sequence shown here is derived from an EMBL/GenBank/DDBJ whole genome shotgun (WGS) entry which is preliminary data.</text>
</comment>
<accession>A0ABP0NLJ3</accession>